<evidence type="ECO:0000313" key="1">
    <source>
        <dbReference type="EMBL" id="AXE19271.1"/>
    </source>
</evidence>
<evidence type="ECO:0008006" key="3">
    <source>
        <dbReference type="Google" id="ProtNLM"/>
    </source>
</evidence>
<gene>
    <name evidence="1" type="ORF">DR864_16695</name>
</gene>
<accession>A0A344TKV0</accession>
<name>A0A344TKV0_9BACT</name>
<dbReference type="AlphaFoldDB" id="A0A344TKV0"/>
<dbReference type="SUPFAM" id="SSF53448">
    <property type="entry name" value="Nucleotide-diphospho-sugar transferases"/>
    <property type="match status" value="1"/>
</dbReference>
<keyword evidence="2" id="KW-1185">Reference proteome</keyword>
<organism evidence="1 2">
    <name type="scientific">Runella rosea</name>
    <dbReference type="NCBI Taxonomy" id="2259595"/>
    <lineage>
        <taxon>Bacteria</taxon>
        <taxon>Pseudomonadati</taxon>
        <taxon>Bacteroidota</taxon>
        <taxon>Cytophagia</taxon>
        <taxon>Cytophagales</taxon>
        <taxon>Spirosomataceae</taxon>
        <taxon>Runella</taxon>
    </lineage>
</organism>
<dbReference type="EMBL" id="CP030850">
    <property type="protein sequence ID" value="AXE19271.1"/>
    <property type="molecule type" value="Genomic_DNA"/>
</dbReference>
<reference evidence="1 2" key="1">
    <citation type="submission" date="2018-07" db="EMBL/GenBank/DDBJ databases">
        <title>Genome sequencing of Runella.</title>
        <authorList>
            <person name="Baek M.-G."/>
            <person name="Yi H."/>
        </authorList>
    </citation>
    <scope>NUCLEOTIDE SEQUENCE [LARGE SCALE GENOMIC DNA]</scope>
    <source>
        <strain evidence="1 2">HYN0085</strain>
    </source>
</reference>
<evidence type="ECO:0000313" key="2">
    <source>
        <dbReference type="Proteomes" id="UP000251993"/>
    </source>
</evidence>
<dbReference type="InterPro" id="IPR029044">
    <property type="entry name" value="Nucleotide-diphossugar_trans"/>
</dbReference>
<proteinExistence type="predicted"/>
<protein>
    <recommendedName>
        <fullName evidence="3">Glycosyl transferase</fullName>
    </recommendedName>
</protein>
<dbReference type="OrthoDB" id="186344at2"/>
<dbReference type="KEGG" id="run:DR864_16695"/>
<dbReference type="Proteomes" id="UP000251993">
    <property type="component" value="Chromosome"/>
</dbReference>
<dbReference type="RefSeq" id="WP_114068054.1">
    <property type="nucleotide sequence ID" value="NZ_CP030850.1"/>
</dbReference>
<sequence>MAGKTLIFTVCTAEHYPFAQVLADSLPKEFAFKVGMVGESVVGDLNVVQFRALPFEVIPEMQQRYDTSALVAAAKPFFASYFLQQNGIENVIYFDPTTFIYGDFGDILQKSTTYDIVLTPRLTRKFGKSTYGDEKMFLNTGMYDNGFFVVRKSQNTFRFLEWWQQRLTDRAYFDVCNGMNHDQLWLNYVPILFENSCIYKHIGWNVGLQNLHERVLTFKDSKWVVNLSEPLVFFNFKECLEEGTEVKKMIKDSGATKLLSRYKESVKQYTAIIPPVFSLRKSLHSSDSAFRRGLKDTLRSIVDTITYFPIYHKISK</sequence>